<gene>
    <name evidence="1" type="ORF">BEH_24155</name>
</gene>
<accession>A0A2S1LZ86</accession>
<dbReference type="RefSeq" id="WP_048896688.1">
    <property type="nucleotide sequence ID" value="NZ_CP011974.1"/>
</dbReference>
<dbReference type="KEGG" id="beo:BEH_24155"/>
<name>A0A1X7FVP6_9BACI</name>
<reference evidence="2" key="2">
    <citation type="submission" date="2015-06" db="EMBL/GenBank/DDBJ databases">
        <title>Genome Sequence of Bacillus endophyticus and Analysis of its Companion Mechanism in the Ketogulonigenium vulgare-Bacillus strain Consortium.</title>
        <authorList>
            <person name="Jia N."/>
            <person name="Du J."/>
            <person name="Ding M.-Z."/>
            <person name="Gao F."/>
            <person name="Yuan Y.-J."/>
        </authorList>
    </citation>
    <scope>NUCLEOTIDE SEQUENCE [LARGE SCALE GENOMIC DNA]</scope>
    <source>
        <strain evidence="2">Hbe603</strain>
    </source>
</reference>
<reference evidence="1 2" key="1">
    <citation type="journal article" date="2015" name="PLoS ONE">
        <title>Genome Sequence of Bacillus endophyticus and Analysis of Its Companion Mechanism in the Ketogulonigenium vulgare-Bacillus Strain Consortium.</title>
        <authorList>
            <person name="Jia N."/>
            <person name="Du J."/>
            <person name="Ding M.Z."/>
            <person name="Gao F."/>
            <person name="Yuan Y.J."/>
        </authorList>
    </citation>
    <scope>NUCLEOTIDE SEQUENCE [LARGE SCALE GENOMIC DNA]</scope>
    <source>
        <strain evidence="1 2">Hbe603</strain>
    </source>
</reference>
<protein>
    <submittedName>
        <fullName evidence="1">Uncharacterized protein</fullName>
    </submittedName>
</protein>
<organism evidence="1 2">
    <name type="scientific">Priestia filamentosa</name>
    <dbReference type="NCBI Taxonomy" id="1402861"/>
    <lineage>
        <taxon>Bacteria</taxon>
        <taxon>Bacillati</taxon>
        <taxon>Bacillota</taxon>
        <taxon>Bacilli</taxon>
        <taxon>Bacillales</taxon>
        <taxon>Bacillaceae</taxon>
        <taxon>Priestia</taxon>
    </lineage>
</organism>
<dbReference type="Proteomes" id="UP000036202">
    <property type="component" value="Chromosome"/>
</dbReference>
<evidence type="ECO:0000313" key="2">
    <source>
        <dbReference type="Proteomes" id="UP000036202"/>
    </source>
</evidence>
<dbReference type="GeneID" id="93703365"/>
<dbReference type="AlphaFoldDB" id="A0A1X7FVP6"/>
<accession>A0A1X7FVP6</accession>
<dbReference type="EMBL" id="CP011974">
    <property type="protein sequence ID" value="AWG44129.1"/>
    <property type="molecule type" value="Genomic_DNA"/>
</dbReference>
<proteinExistence type="predicted"/>
<sequence>MSTIEINPDIVKQLASKVSSIGNEISSVDQRVNNCLQGIKGVSLSVSFNSINTGINSLHNIASETASAMAAQDSVLAALLNLPSLGSQYFDIKGNLDKILITTHGAVALSLLATKSINITMRNARTNVVSISTAKWMQGKGKASVFRNFARRTTAFMQKNHTNSAIKFLKNKVGMDKYRTFNGWTKYHFMGIGDNHTRVGLKKVTGSIAKKIFPISVMSNVAEEGVKTIDKIKQGKFTATDGVVSASNVAIKSAAAYGGSVLGGAVGGLLGPPGAVAGAFIGGVVGTYVGDFVAGKAENFIRKHSDTINKTYSNIKEGVSSAIDKGKEQVSKAVDKGKEFFSQGSKWVSGLLH</sequence>
<keyword evidence="2" id="KW-1185">Reference proteome</keyword>
<evidence type="ECO:0000313" key="1">
    <source>
        <dbReference type="EMBL" id="AWG44129.1"/>
    </source>
</evidence>